<protein>
    <submittedName>
        <fullName evidence="1">Uncharacterized protein</fullName>
    </submittedName>
</protein>
<dbReference type="EMBL" id="VXPY01000093">
    <property type="protein sequence ID" value="MYD91228.1"/>
    <property type="molecule type" value="Genomic_DNA"/>
</dbReference>
<organism evidence="1">
    <name type="scientific">Caldilineaceae bacterium SB0662_bin_9</name>
    <dbReference type="NCBI Taxonomy" id="2605258"/>
    <lineage>
        <taxon>Bacteria</taxon>
        <taxon>Bacillati</taxon>
        <taxon>Chloroflexota</taxon>
        <taxon>Caldilineae</taxon>
        <taxon>Caldilineales</taxon>
        <taxon>Caldilineaceae</taxon>
    </lineage>
</organism>
<evidence type="ECO:0000313" key="1">
    <source>
        <dbReference type="EMBL" id="MYD91228.1"/>
    </source>
</evidence>
<accession>A0A6B1DVG1</accession>
<proteinExistence type="predicted"/>
<reference evidence="1" key="1">
    <citation type="submission" date="2019-09" db="EMBL/GenBank/DDBJ databases">
        <title>Characterisation of the sponge microbiome using genome-centric metagenomics.</title>
        <authorList>
            <person name="Engelberts J.P."/>
            <person name="Robbins S.J."/>
            <person name="De Goeij J.M."/>
            <person name="Aranda M."/>
            <person name="Bell S.C."/>
            <person name="Webster N.S."/>
        </authorList>
    </citation>
    <scope>NUCLEOTIDE SEQUENCE</scope>
    <source>
        <strain evidence="1">SB0662_bin_9</strain>
    </source>
</reference>
<dbReference type="AlphaFoldDB" id="A0A6B1DVG1"/>
<name>A0A6B1DVG1_9CHLR</name>
<sequence>MAVAAAAVLSACQIPSADPEARPDLEPVTATATPVQMRTGYPEQTVQTVPLAGPVAEPEAEISGLDWFGDVLVLLPQYPDRYDHNLFGLPRQALAAALSDPGKTPIEPFPIPLVNGSELRSLEGYEGLEAIVFTGSRFYLAVEGRSKGRMLGYLIPGKVLGNLDGLELDLANALLLPPQTSLMNKAYESLLMQGSQVVAIHELAGKETNPERHALLFSAELETVGTLDVPEVEFRITDATRLDRYNRFWAVNFHWPGEKQLPTQADAIRERWGEGASHKDVAIVERLLEMEIRDGSIALVDRPPVELVLLDEVVARNWEGIVRWADEGVLVVTDRFPTTILAFVPFPEDE</sequence>
<gene>
    <name evidence="1" type="ORF">F4Y08_12975</name>
</gene>
<comment type="caution">
    <text evidence="1">The sequence shown here is derived from an EMBL/GenBank/DDBJ whole genome shotgun (WGS) entry which is preliminary data.</text>
</comment>